<dbReference type="AlphaFoldDB" id="A0A521G1Y3"/>
<keyword evidence="1" id="KW-1133">Transmembrane helix</keyword>
<feature type="transmembrane region" description="Helical" evidence="1">
    <location>
        <begin position="169"/>
        <end position="193"/>
    </location>
</feature>
<keyword evidence="1 3" id="KW-0812">Transmembrane</keyword>
<keyword evidence="1" id="KW-0472">Membrane</keyword>
<dbReference type="PANTHER" id="PTHR31272:SF4">
    <property type="entry name" value="CYTOCHROME C-TYPE BIOGENESIS PROTEIN HI_1454-RELATED"/>
    <property type="match status" value="1"/>
</dbReference>
<gene>
    <name evidence="3" type="ORF">CDV28_1126</name>
</gene>
<dbReference type="InterPro" id="IPR051790">
    <property type="entry name" value="Cytochrome_c-biogenesis_DsbD"/>
</dbReference>
<dbReference type="Proteomes" id="UP000316238">
    <property type="component" value="Unassembled WGS sequence"/>
</dbReference>
<feature type="transmembrane region" description="Helical" evidence="1">
    <location>
        <begin position="16"/>
        <end position="41"/>
    </location>
</feature>
<dbReference type="EMBL" id="NQJD01000012">
    <property type="protein sequence ID" value="TAA75032.1"/>
    <property type="molecule type" value="Genomic_DNA"/>
</dbReference>
<name>A0A521G1Y3_9BACT</name>
<feature type="domain" description="Urease accessory protein UreH-like transmembrane" evidence="2">
    <location>
        <begin position="16"/>
        <end position="223"/>
    </location>
</feature>
<evidence type="ECO:0000256" key="1">
    <source>
        <dbReference type="SAM" id="Phobius"/>
    </source>
</evidence>
<feature type="transmembrane region" description="Helical" evidence="1">
    <location>
        <begin position="214"/>
        <end position="231"/>
    </location>
</feature>
<evidence type="ECO:0000259" key="2">
    <source>
        <dbReference type="Pfam" id="PF13386"/>
    </source>
</evidence>
<dbReference type="PANTHER" id="PTHR31272">
    <property type="entry name" value="CYTOCHROME C-TYPE BIOGENESIS PROTEIN HI_1454-RELATED"/>
    <property type="match status" value="1"/>
</dbReference>
<sequence>MSESILMPLASALASAFWLGILTSISPCPLTTNIAAISYVGRRVGRPASVLQAGLLYTAGRTLAYLLLGVLLVGSLLSAPSLSQMLQKHMNMALGPVLIVVGLILLEVIRLPAGKGGGLSAALQNKADSLGIGGAGLLGMVFALSFCPTSAALFFGSLLPLAVQQQSSLLIPGIYGLATGLPVLLFALLLAFGTNKVAQAFNRITAFERWARRITGLLFLVVGGYYCAVYFL</sequence>
<protein>
    <submittedName>
        <fullName evidence="3">Cytochrome C biogenesis protein transmembrane region</fullName>
    </submittedName>
</protein>
<reference evidence="3" key="1">
    <citation type="submission" date="2017-07" db="EMBL/GenBank/DDBJ databases">
        <title>The cable genome - Insights into the physiology and evolution of filamentous bacteria capable of sulfide oxidation via long distance electron transfer.</title>
        <authorList>
            <person name="Thorup C."/>
            <person name="Bjerg J.T."/>
            <person name="Schreiber L."/>
            <person name="Nielsen L.P."/>
            <person name="Kjeldsen K.U."/>
            <person name="Boesen T."/>
            <person name="Boggild A."/>
            <person name="Meysman F."/>
            <person name="Geelhoed J."/>
            <person name="Schramm A."/>
        </authorList>
    </citation>
    <scope>NUCLEOTIDE SEQUENCE [LARGE SCALE GENOMIC DNA]</scope>
    <source>
        <strain evidence="3">GS</strain>
    </source>
</reference>
<keyword evidence="4" id="KW-1185">Reference proteome</keyword>
<organism evidence="3 4">
    <name type="scientific">Candidatus Electronema aureum</name>
    <dbReference type="NCBI Taxonomy" id="2005002"/>
    <lineage>
        <taxon>Bacteria</taxon>
        <taxon>Pseudomonadati</taxon>
        <taxon>Thermodesulfobacteriota</taxon>
        <taxon>Desulfobulbia</taxon>
        <taxon>Desulfobulbales</taxon>
        <taxon>Desulfobulbaceae</taxon>
        <taxon>Candidatus Electronema</taxon>
    </lineage>
</organism>
<dbReference type="Pfam" id="PF13386">
    <property type="entry name" value="DsbD_2"/>
    <property type="match status" value="1"/>
</dbReference>
<feature type="transmembrane region" description="Helical" evidence="1">
    <location>
        <begin position="130"/>
        <end position="163"/>
    </location>
</feature>
<comment type="caution">
    <text evidence="3">The sequence shown here is derived from an EMBL/GenBank/DDBJ whole genome shotgun (WGS) entry which is preliminary data.</text>
</comment>
<evidence type="ECO:0000313" key="3">
    <source>
        <dbReference type="EMBL" id="TAA75032.1"/>
    </source>
</evidence>
<proteinExistence type="predicted"/>
<dbReference type="NCBIfam" id="NF040495">
    <property type="entry name" value="tranport_ArsG"/>
    <property type="match status" value="1"/>
</dbReference>
<feature type="transmembrane region" description="Helical" evidence="1">
    <location>
        <begin position="89"/>
        <end position="109"/>
    </location>
</feature>
<accession>A0A521G1Y3</accession>
<dbReference type="InterPro" id="IPR039447">
    <property type="entry name" value="UreH-like_TM_dom"/>
</dbReference>
<evidence type="ECO:0000313" key="4">
    <source>
        <dbReference type="Proteomes" id="UP000316238"/>
    </source>
</evidence>